<feature type="domain" description="Tetrapyrrole methylase" evidence="2">
    <location>
        <begin position="5"/>
        <end position="204"/>
    </location>
</feature>
<dbReference type="GeneID" id="66740208"/>
<dbReference type="PANTHER" id="PTHR46111">
    <property type="entry name" value="RIBOSOMAL RNA SMALL SUBUNIT METHYLTRANSFERASE I"/>
    <property type="match status" value="1"/>
</dbReference>
<dbReference type="FunFam" id="3.30.950.10:FF:000002">
    <property type="entry name" value="Ribosomal RNA small subunit methyltransferase I"/>
    <property type="match status" value="1"/>
</dbReference>
<dbReference type="Gene3D" id="3.30.950.10">
    <property type="entry name" value="Methyltransferase, Cobalt-precorrin-4 Transmethylase, Domain 2"/>
    <property type="match status" value="1"/>
</dbReference>
<keyword evidence="1 4" id="KW-0489">Methyltransferase</keyword>
<dbReference type="SUPFAM" id="SSF53790">
    <property type="entry name" value="Tetrapyrrole methylase"/>
    <property type="match status" value="1"/>
</dbReference>
<dbReference type="HAMAP" id="MF_01877">
    <property type="entry name" value="16SrRNA_methyltr_I"/>
    <property type="match status" value="1"/>
</dbReference>
<dbReference type="InterPro" id="IPR035996">
    <property type="entry name" value="4pyrrol_Methylase_sf"/>
</dbReference>
<dbReference type="CDD" id="cd11648">
    <property type="entry name" value="RsmI"/>
    <property type="match status" value="1"/>
</dbReference>
<dbReference type="Gene3D" id="3.40.1010.10">
    <property type="entry name" value="Cobalt-precorrin-4 Transmethylase, Domain 1"/>
    <property type="match status" value="1"/>
</dbReference>
<protein>
    <recommendedName>
        <fullName evidence="1">Ribosomal RNA small subunit methyltransferase I</fullName>
        <ecNumber evidence="1">2.1.1.198</ecNumber>
    </recommendedName>
    <alternativeName>
        <fullName evidence="1">16S rRNA 2'-O-ribose C1402 methyltransferase</fullName>
    </alternativeName>
    <alternativeName>
        <fullName evidence="1">rRNA (cytidine-2'-O-)-methyltransferase RsmI</fullName>
    </alternativeName>
</protein>
<dbReference type="InterPro" id="IPR000878">
    <property type="entry name" value="4pyrrol_Mease"/>
</dbReference>
<evidence type="ECO:0000259" key="2">
    <source>
        <dbReference type="Pfam" id="PF00590"/>
    </source>
</evidence>
<dbReference type="InterPro" id="IPR014776">
    <property type="entry name" value="4pyrrole_Mease_sub2"/>
</dbReference>
<dbReference type="InterPro" id="IPR018063">
    <property type="entry name" value="SAM_MeTrfase_RsmI_CS"/>
</dbReference>
<dbReference type="PIRSF" id="PIRSF005917">
    <property type="entry name" value="MTase_YraL"/>
    <property type="match status" value="1"/>
</dbReference>
<comment type="function">
    <text evidence="1">Catalyzes the 2'-O-methylation of the ribose of cytidine 1402 (C1402) in 16S rRNA.</text>
</comment>
<dbReference type="AlphaFoldDB" id="A0A9Q6PTG3"/>
<dbReference type="EC" id="2.1.1.198" evidence="1"/>
<dbReference type="FunFam" id="3.40.1010.10:FF:000007">
    <property type="entry name" value="Ribosomal RNA small subunit methyltransferase I"/>
    <property type="match status" value="1"/>
</dbReference>
<sequence>MSACLYIVATPIGHLGDLTSRAIGVLKEVAVIAAEDTRHSKRLLQHFSIQTSMLTLHEHNEREQALALLARIKQGESMALISDAGTPLVSDPGYHFVRLAHELGVKVVPIPGASALIAALSVSGLASDEFRFVGFLPAKSSGRGQRLQSLSTDTATLIFYEAPHRICDCIVQMAEIFGAEREACIARELTKQYETIKKAPLAELITWLDSDSNQQRGEFVILVTGAEKKPEQALSVEDERIMGVLLEQLKVKAAAQLAAEITGKSKRDFYQYALSLKER</sequence>
<accession>A0A9Q6PTG3</accession>
<comment type="similarity">
    <text evidence="1">Belongs to the methyltransferase superfamily. RsmI family.</text>
</comment>
<evidence type="ECO:0000256" key="1">
    <source>
        <dbReference type="HAMAP-Rule" id="MF_01877"/>
    </source>
</evidence>
<dbReference type="Pfam" id="PF23016">
    <property type="entry name" value="RsmI_C"/>
    <property type="match status" value="1"/>
</dbReference>
<dbReference type="RefSeq" id="WP_016209551.1">
    <property type="nucleotide sequence ID" value="NZ_CP012413.1"/>
</dbReference>
<evidence type="ECO:0000313" key="4">
    <source>
        <dbReference type="EMBL" id="QGO06732.1"/>
    </source>
</evidence>
<dbReference type="PROSITE" id="PS01296">
    <property type="entry name" value="RSMI"/>
    <property type="match status" value="1"/>
</dbReference>
<dbReference type="Proteomes" id="UP000422232">
    <property type="component" value="Chromosome"/>
</dbReference>
<organism evidence="4 5">
    <name type="scientific">Piscirickettsia salmonis</name>
    <dbReference type="NCBI Taxonomy" id="1238"/>
    <lineage>
        <taxon>Bacteria</taxon>
        <taxon>Pseudomonadati</taxon>
        <taxon>Pseudomonadota</taxon>
        <taxon>Gammaproteobacteria</taxon>
        <taxon>Thiotrichales</taxon>
        <taxon>Piscirickettsiaceae</taxon>
        <taxon>Piscirickettsia</taxon>
    </lineage>
</organism>
<keyword evidence="1" id="KW-0698">rRNA processing</keyword>
<keyword evidence="1" id="KW-0949">S-adenosyl-L-methionine</keyword>
<reference evidence="4 5" key="1">
    <citation type="submission" date="2019-04" db="EMBL/GenBank/DDBJ databases">
        <title>Complete genome sequencing of Piscirickettsia salmonis strain Psal-009.</title>
        <authorList>
            <person name="Schober I."/>
            <person name="Bunk B."/>
            <person name="Sproer C."/>
            <person name="Carril G.P."/>
            <person name="Riedel T."/>
            <person name="Flores-Herrera P.A."/>
            <person name="Nourdin-Galindo G."/>
            <person name="Marshall S.H."/>
            <person name="Overmann J."/>
        </authorList>
    </citation>
    <scope>NUCLEOTIDE SEQUENCE [LARGE SCALE GENOMIC DNA]</scope>
    <source>
        <strain evidence="4 5">Psal-009</strain>
    </source>
</reference>
<comment type="subcellular location">
    <subcellularLocation>
        <location evidence="1">Cytoplasm</location>
    </subcellularLocation>
</comment>
<comment type="catalytic activity">
    <reaction evidence="1">
        <text>cytidine(1402) in 16S rRNA + S-adenosyl-L-methionine = 2'-O-methylcytidine(1402) in 16S rRNA + S-adenosyl-L-homocysteine + H(+)</text>
        <dbReference type="Rhea" id="RHEA:42924"/>
        <dbReference type="Rhea" id="RHEA-COMP:10285"/>
        <dbReference type="Rhea" id="RHEA-COMP:10286"/>
        <dbReference type="ChEBI" id="CHEBI:15378"/>
        <dbReference type="ChEBI" id="CHEBI:57856"/>
        <dbReference type="ChEBI" id="CHEBI:59789"/>
        <dbReference type="ChEBI" id="CHEBI:74495"/>
        <dbReference type="ChEBI" id="CHEBI:82748"/>
        <dbReference type="EC" id="2.1.1.198"/>
    </reaction>
</comment>
<feature type="domain" description="RsmI HTH" evidence="3">
    <location>
        <begin position="233"/>
        <end position="277"/>
    </location>
</feature>
<evidence type="ECO:0000259" key="3">
    <source>
        <dbReference type="Pfam" id="PF23016"/>
    </source>
</evidence>
<dbReference type="PANTHER" id="PTHR46111:SF1">
    <property type="entry name" value="RIBOSOMAL RNA SMALL SUBUNIT METHYLTRANSFERASE I"/>
    <property type="match status" value="1"/>
</dbReference>
<gene>
    <name evidence="1 4" type="primary">rsmI</name>
    <name evidence="4" type="ORF">Psal009_02656</name>
</gene>
<dbReference type="InterPro" id="IPR008189">
    <property type="entry name" value="rRNA_ssu_MeTfrase_I"/>
</dbReference>
<dbReference type="Pfam" id="PF00590">
    <property type="entry name" value="TP_methylase"/>
    <property type="match status" value="1"/>
</dbReference>
<dbReference type="GO" id="GO:0005737">
    <property type="term" value="C:cytoplasm"/>
    <property type="evidence" value="ECO:0007669"/>
    <property type="project" value="UniProtKB-SubCell"/>
</dbReference>
<dbReference type="NCBIfam" id="TIGR00096">
    <property type="entry name" value="16S rRNA (cytidine(1402)-2'-O)-methyltransferase"/>
    <property type="match status" value="1"/>
</dbReference>
<proteinExistence type="inferred from homology"/>
<dbReference type="InterPro" id="IPR053910">
    <property type="entry name" value="RsmI_HTH"/>
</dbReference>
<dbReference type="InterPro" id="IPR014777">
    <property type="entry name" value="4pyrrole_Mease_sub1"/>
</dbReference>
<keyword evidence="1" id="KW-0963">Cytoplasm</keyword>
<keyword evidence="1 4" id="KW-0808">Transferase</keyword>
<name>A0A9Q6PTG3_PISSA</name>
<dbReference type="EMBL" id="CP038908">
    <property type="protein sequence ID" value="QGO06732.1"/>
    <property type="molecule type" value="Genomic_DNA"/>
</dbReference>
<dbReference type="GO" id="GO:0070677">
    <property type="term" value="F:rRNA (cytosine-2'-O-)-methyltransferase activity"/>
    <property type="evidence" value="ECO:0007669"/>
    <property type="project" value="UniProtKB-UniRule"/>
</dbReference>
<keyword evidence="5" id="KW-1185">Reference proteome</keyword>
<evidence type="ECO:0000313" key="5">
    <source>
        <dbReference type="Proteomes" id="UP000422232"/>
    </source>
</evidence>